<dbReference type="Proteomes" id="UP000295468">
    <property type="component" value="Unassembled WGS sequence"/>
</dbReference>
<dbReference type="RefSeq" id="WP_243744222.1">
    <property type="nucleotide sequence ID" value="NZ_SNYI01000003.1"/>
</dbReference>
<dbReference type="PANTHER" id="PTHR21089">
    <property type="entry name" value="SHIKIMATE DEHYDROGENASE"/>
    <property type="match status" value="1"/>
</dbReference>
<evidence type="ECO:0000259" key="4">
    <source>
        <dbReference type="Pfam" id="PF08501"/>
    </source>
</evidence>
<accession>A0A4R6TJB1</accession>
<keyword evidence="6" id="KW-1185">Reference proteome</keyword>
<reference evidence="5 6" key="1">
    <citation type="submission" date="2019-03" db="EMBL/GenBank/DDBJ databases">
        <title>Genomic Encyclopedia of Archaeal and Bacterial Type Strains, Phase II (KMG-II): from individual species to whole genera.</title>
        <authorList>
            <person name="Goeker M."/>
        </authorList>
    </citation>
    <scope>NUCLEOTIDE SEQUENCE [LARGE SCALE GENOMIC DNA]</scope>
    <source>
        <strain evidence="5 6">DSM 18435</strain>
    </source>
</reference>
<dbReference type="Gene3D" id="3.40.50.720">
    <property type="entry name" value="NAD(P)-binding Rossmann-like Domain"/>
    <property type="match status" value="1"/>
</dbReference>
<comment type="caution">
    <text evidence="5">The sequence shown here is derived from an EMBL/GenBank/DDBJ whole genome shotgun (WGS) entry which is preliminary data.</text>
</comment>
<dbReference type="InterPro" id="IPR046346">
    <property type="entry name" value="Aminoacid_DH-like_N_sf"/>
</dbReference>
<evidence type="ECO:0000256" key="1">
    <source>
        <dbReference type="ARBA" id="ARBA00004871"/>
    </source>
</evidence>
<dbReference type="Gene3D" id="3.40.50.10860">
    <property type="entry name" value="Leucine Dehydrogenase, chain A, domain 1"/>
    <property type="match status" value="1"/>
</dbReference>
<keyword evidence="2" id="KW-0560">Oxidoreductase</keyword>
<dbReference type="GO" id="GO:0019632">
    <property type="term" value="P:shikimate metabolic process"/>
    <property type="evidence" value="ECO:0007669"/>
    <property type="project" value="TreeGrafter"/>
</dbReference>
<comment type="pathway">
    <text evidence="1">Metabolic intermediate biosynthesis; chorismate biosynthesis; chorismate from D-erythrose 4-phosphate and phosphoenolpyruvate: step 4/7.</text>
</comment>
<organism evidence="5 6">
    <name type="scientific">Zeaxanthinibacter enoshimensis</name>
    <dbReference type="NCBI Taxonomy" id="392009"/>
    <lineage>
        <taxon>Bacteria</taxon>
        <taxon>Pseudomonadati</taxon>
        <taxon>Bacteroidota</taxon>
        <taxon>Flavobacteriia</taxon>
        <taxon>Flavobacteriales</taxon>
        <taxon>Flavobacteriaceae</taxon>
        <taxon>Zeaxanthinibacter</taxon>
    </lineage>
</organism>
<evidence type="ECO:0000256" key="2">
    <source>
        <dbReference type="ARBA" id="ARBA00023002"/>
    </source>
</evidence>
<dbReference type="SUPFAM" id="SSF51735">
    <property type="entry name" value="NAD(P)-binding Rossmann-fold domains"/>
    <property type="match status" value="1"/>
</dbReference>
<keyword evidence="3" id="KW-0057">Aromatic amino acid biosynthesis</keyword>
<dbReference type="AlphaFoldDB" id="A0A4R6TJB1"/>
<dbReference type="Pfam" id="PF08501">
    <property type="entry name" value="Shikimate_dh_N"/>
    <property type="match status" value="1"/>
</dbReference>
<keyword evidence="3" id="KW-0028">Amino-acid biosynthesis</keyword>
<dbReference type="GO" id="GO:0009073">
    <property type="term" value="P:aromatic amino acid family biosynthetic process"/>
    <property type="evidence" value="ECO:0007669"/>
    <property type="project" value="UniProtKB-KW"/>
</dbReference>
<name>A0A4R6TJB1_9FLAO</name>
<dbReference type="GO" id="GO:0050661">
    <property type="term" value="F:NADP binding"/>
    <property type="evidence" value="ECO:0007669"/>
    <property type="project" value="TreeGrafter"/>
</dbReference>
<dbReference type="SUPFAM" id="SSF53223">
    <property type="entry name" value="Aminoacid dehydrogenase-like, N-terminal domain"/>
    <property type="match status" value="1"/>
</dbReference>
<feature type="domain" description="Shikimate dehydrogenase substrate binding N-terminal" evidence="4">
    <location>
        <begin position="6"/>
        <end position="88"/>
    </location>
</feature>
<evidence type="ECO:0000313" key="5">
    <source>
        <dbReference type="EMBL" id="TDQ29309.1"/>
    </source>
</evidence>
<evidence type="ECO:0000256" key="3">
    <source>
        <dbReference type="ARBA" id="ARBA00023141"/>
    </source>
</evidence>
<gene>
    <name evidence="5" type="ORF">CLV82_2765</name>
</gene>
<dbReference type="GO" id="GO:0005829">
    <property type="term" value="C:cytosol"/>
    <property type="evidence" value="ECO:0007669"/>
    <property type="project" value="TreeGrafter"/>
</dbReference>
<proteinExistence type="predicted"/>
<dbReference type="GO" id="GO:0009423">
    <property type="term" value="P:chorismate biosynthetic process"/>
    <property type="evidence" value="ECO:0007669"/>
    <property type="project" value="TreeGrafter"/>
</dbReference>
<evidence type="ECO:0000313" key="6">
    <source>
        <dbReference type="Proteomes" id="UP000295468"/>
    </source>
</evidence>
<dbReference type="InterPro" id="IPR036291">
    <property type="entry name" value="NAD(P)-bd_dom_sf"/>
</dbReference>
<dbReference type="InterPro" id="IPR013708">
    <property type="entry name" value="Shikimate_DH-bd_N"/>
</dbReference>
<dbReference type="EMBL" id="SNYI01000003">
    <property type="protein sequence ID" value="TDQ29309.1"/>
    <property type="molecule type" value="Genomic_DNA"/>
</dbReference>
<dbReference type="InterPro" id="IPR022893">
    <property type="entry name" value="Shikimate_DH_fam"/>
</dbReference>
<dbReference type="CDD" id="cd01065">
    <property type="entry name" value="NAD_bind_Shikimate_DH"/>
    <property type="match status" value="1"/>
</dbReference>
<protein>
    <submittedName>
        <fullName evidence="5">Shikimate dehydrogenase</fullName>
    </submittedName>
</protein>
<dbReference type="PANTHER" id="PTHR21089:SF1">
    <property type="entry name" value="BIFUNCTIONAL 3-DEHYDROQUINATE DEHYDRATASE_SHIKIMATE DEHYDROGENASE, CHLOROPLASTIC"/>
    <property type="match status" value="1"/>
</dbReference>
<sequence length="243" mass="26880">MHKFGLVGKDISYSFSRNYFSEKFSRLQLSDHSYVNFDLSDISELESLLQSPGELQGLNVTIPYKEAVLPLLTTIDPEAAKVGAVNTIKFTPGGTTGYNTDIYGFETSLLPYLEPSHKKALILGTGGASKAVAYVLERQGISYTFVSRNPLGSQYHYEDLNSRIIAENTLLVNCTPLGTFPDTKRKPDIPYDGIGAGHLLYDLIYNPPLTAFLAEGQSRGATTMNGHEMLKQQAEKSWQIWNS</sequence>
<dbReference type="GO" id="GO:0004764">
    <property type="term" value="F:shikimate 3-dehydrogenase (NADP+) activity"/>
    <property type="evidence" value="ECO:0007669"/>
    <property type="project" value="InterPro"/>
</dbReference>